<sequence length="103" mass="11818">MKDYMLEFFPFSYFKINSKGSILDSSKRAHALFNIPLDLLTIIHIDDQPRALELLTSFAHNEPLTTSLRLRMVNGSFIDFTCTINWEQSIGHLVCIEKTPLVS</sequence>
<keyword evidence="2" id="KW-1185">Reference proteome</keyword>
<dbReference type="GeneID" id="93710521"/>
<dbReference type="EMBL" id="FOXX01000003">
    <property type="protein sequence ID" value="SFQ51413.1"/>
    <property type="molecule type" value="Genomic_DNA"/>
</dbReference>
<accession>A0A1I5Z4K9</accession>
<evidence type="ECO:0000313" key="1">
    <source>
        <dbReference type="EMBL" id="SFQ51413.1"/>
    </source>
</evidence>
<evidence type="ECO:0000313" key="2">
    <source>
        <dbReference type="Proteomes" id="UP000182762"/>
    </source>
</evidence>
<gene>
    <name evidence="1" type="ORF">SAMN02745910_01833</name>
</gene>
<protein>
    <recommendedName>
        <fullName evidence="3">PAS domain-containing protein</fullName>
    </recommendedName>
</protein>
<proteinExistence type="predicted"/>
<reference evidence="1 2" key="1">
    <citation type="submission" date="2016-10" db="EMBL/GenBank/DDBJ databases">
        <authorList>
            <person name="Varghese N."/>
            <person name="Submissions S."/>
        </authorList>
    </citation>
    <scope>NUCLEOTIDE SEQUENCE [LARGE SCALE GENOMIC DNA]</scope>
    <source>
        <strain evidence="1 2">DSM 13796</strain>
    </source>
</reference>
<name>A0A1I5Z4K9_9BACI</name>
<evidence type="ECO:0008006" key="3">
    <source>
        <dbReference type="Google" id="ProtNLM"/>
    </source>
</evidence>
<organism evidence="1 2">
    <name type="scientific">Priestia endophytica DSM 13796</name>
    <dbReference type="NCBI Taxonomy" id="1121089"/>
    <lineage>
        <taxon>Bacteria</taxon>
        <taxon>Bacillati</taxon>
        <taxon>Bacillota</taxon>
        <taxon>Bacilli</taxon>
        <taxon>Bacillales</taxon>
        <taxon>Bacillaceae</taxon>
        <taxon>Priestia</taxon>
    </lineage>
</organism>
<comment type="caution">
    <text evidence="1">The sequence shown here is derived from an EMBL/GenBank/DDBJ whole genome shotgun (WGS) entry which is preliminary data.</text>
</comment>
<dbReference type="RefSeq" id="WP_061804980.1">
    <property type="nucleotide sequence ID" value="NZ_FOXX01000003.1"/>
</dbReference>
<dbReference type="Proteomes" id="UP000182762">
    <property type="component" value="Unassembled WGS sequence"/>
</dbReference>